<dbReference type="EMBL" id="JAACJS010000015">
    <property type="protein sequence ID" value="NCI51523.1"/>
    <property type="molecule type" value="Genomic_DNA"/>
</dbReference>
<dbReference type="PANTHER" id="PTHR43022">
    <property type="entry name" value="PROTEIN SMF"/>
    <property type="match status" value="1"/>
</dbReference>
<evidence type="ECO:0000256" key="1">
    <source>
        <dbReference type="ARBA" id="ARBA00006525"/>
    </source>
</evidence>
<name>A0ABW9ZZQ5_9BACT</name>
<evidence type="ECO:0000313" key="4">
    <source>
        <dbReference type="EMBL" id="NCI51523.1"/>
    </source>
</evidence>
<proteinExistence type="inferred from homology"/>
<dbReference type="Gene3D" id="3.40.50.450">
    <property type="match status" value="1"/>
</dbReference>
<dbReference type="InterPro" id="IPR057666">
    <property type="entry name" value="DrpA_SLOG"/>
</dbReference>
<dbReference type="Pfam" id="PF02481">
    <property type="entry name" value="DNA_processg_A"/>
    <property type="match status" value="1"/>
</dbReference>
<dbReference type="Pfam" id="PF17782">
    <property type="entry name" value="WHD_DprA"/>
    <property type="match status" value="1"/>
</dbReference>
<dbReference type="RefSeq" id="WP_161819803.1">
    <property type="nucleotide sequence ID" value="NZ_JAACJS010000015.1"/>
</dbReference>
<dbReference type="InterPro" id="IPR036388">
    <property type="entry name" value="WH-like_DNA-bd_sf"/>
</dbReference>
<comment type="caution">
    <text evidence="4">The sequence shown here is derived from an EMBL/GenBank/DDBJ whole genome shotgun (WGS) entry which is preliminary data.</text>
</comment>
<dbReference type="InterPro" id="IPR041614">
    <property type="entry name" value="DprA_WH"/>
</dbReference>
<comment type="similarity">
    <text evidence="1">Belongs to the DprA/Smf family.</text>
</comment>
<feature type="domain" description="Smf/DprA SLOG" evidence="2">
    <location>
        <begin position="81"/>
        <end position="289"/>
    </location>
</feature>
<dbReference type="InterPro" id="IPR003488">
    <property type="entry name" value="DprA"/>
</dbReference>
<protein>
    <submittedName>
        <fullName evidence="4">DNA-protecting protein DprA</fullName>
    </submittedName>
</protein>
<dbReference type="Proteomes" id="UP000753802">
    <property type="component" value="Unassembled WGS sequence"/>
</dbReference>
<dbReference type="SUPFAM" id="SSF102405">
    <property type="entry name" value="MCP/YpsA-like"/>
    <property type="match status" value="1"/>
</dbReference>
<sequence>MKDDLLYEVALTMIPDLGPIRAKLLVEHFGDAASVFIARKKDLAAVEGIGEICARKIRQYTDLSEAEAELVFMQKHHVQPLFITHKNYPQRLLHCYDPPAMLYYRGNADLNTGRIVSIIGTRHHTDYGKQVTEELIAALETQNILVVSGLAFGIDSIAHKAALQNGLQTVGVLAHGMDSIYPSQNKMLARDMLLQGGLLTEFRRNTKPDKHNFPKRNRIVAGMADATIVIETASKGGSMITAELAHNYNRDLFAVPGKITDHKSSGCLQLIRQHKAMLLTGAGQLMETMGWQAKKNVAKKQRELFIELTEDEKKIVQLLKEKDMLPIDLLYLQSGLSASSMAAAMLNLEMQNLVCLMPGKMYRLV</sequence>
<dbReference type="SUPFAM" id="SSF47781">
    <property type="entry name" value="RuvA domain 2-like"/>
    <property type="match status" value="1"/>
</dbReference>
<accession>A0ABW9ZZQ5</accession>
<keyword evidence="5" id="KW-1185">Reference proteome</keyword>
<dbReference type="InterPro" id="IPR010994">
    <property type="entry name" value="RuvA_2-like"/>
</dbReference>
<evidence type="ECO:0000259" key="3">
    <source>
        <dbReference type="Pfam" id="PF17782"/>
    </source>
</evidence>
<dbReference type="PANTHER" id="PTHR43022:SF1">
    <property type="entry name" value="PROTEIN SMF"/>
    <property type="match status" value="1"/>
</dbReference>
<organism evidence="4 5">
    <name type="scientific">Sediminibacterium roseum</name>
    <dbReference type="NCBI Taxonomy" id="1978412"/>
    <lineage>
        <taxon>Bacteria</taxon>
        <taxon>Pseudomonadati</taxon>
        <taxon>Bacteroidota</taxon>
        <taxon>Chitinophagia</taxon>
        <taxon>Chitinophagales</taxon>
        <taxon>Chitinophagaceae</taxon>
        <taxon>Sediminibacterium</taxon>
    </lineage>
</organism>
<reference evidence="4 5" key="1">
    <citation type="submission" date="2020-01" db="EMBL/GenBank/DDBJ databases">
        <title>Genome analysis.</title>
        <authorList>
            <person name="Wu S."/>
            <person name="Wang G."/>
        </authorList>
    </citation>
    <scope>NUCLEOTIDE SEQUENCE [LARGE SCALE GENOMIC DNA]</scope>
    <source>
        <strain evidence="4 5">SYL130</strain>
    </source>
</reference>
<dbReference type="Gene3D" id="1.10.10.10">
    <property type="entry name" value="Winged helix-like DNA-binding domain superfamily/Winged helix DNA-binding domain"/>
    <property type="match status" value="1"/>
</dbReference>
<evidence type="ECO:0000259" key="2">
    <source>
        <dbReference type="Pfam" id="PF02481"/>
    </source>
</evidence>
<feature type="domain" description="DprA winged helix" evidence="3">
    <location>
        <begin position="307"/>
        <end position="360"/>
    </location>
</feature>
<dbReference type="NCBIfam" id="TIGR00732">
    <property type="entry name" value="dprA"/>
    <property type="match status" value="1"/>
</dbReference>
<evidence type="ECO:0000313" key="5">
    <source>
        <dbReference type="Proteomes" id="UP000753802"/>
    </source>
</evidence>
<gene>
    <name evidence="4" type="primary">dprA</name>
    <name evidence="4" type="ORF">GWC95_16460</name>
</gene>